<organism evidence="8 9">
    <name type="scientific">Spirosoma foliorum</name>
    <dbReference type="NCBI Taxonomy" id="2710596"/>
    <lineage>
        <taxon>Bacteria</taxon>
        <taxon>Pseudomonadati</taxon>
        <taxon>Bacteroidota</taxon>
        <taxon>Cytophagia</taxon>
        <taxon>Cytophagales</taxon>
        <taxon>Cytophagaceae</taxon>
        <taxon>Spirosoma</taxon>
    </lineage>
</organism>
<keyword evidence="3 6" id="KW-0812">Transmembrane</keyword>
<dbReference type="AlphaFoldDB" id="A0A7G5GWR4"/>
<reference evidence="8 9" key="1">
    <citation type="submission" date="2020-07" db="EMBL/GenBank/DDBJ databases">
        <title>Spirosoma foliorum sp. nov., isolated from the leaves on the Nejang mountain Korea, Republic of.</title>
        <authorList>
            <person name="Ho H."/>
            <person name="Lee Y.-J."/>
            <person name="Nurcahyanto D.-A."/>
            <person name="Kim S.-G."/>
        </authorList>
    </citation>
    <scope>NUCLEOTIDE SEQUENCE [LARGE SCALE GENOMIC DNA]</scope>
    <source>
        <strain evidence="8 9">PL0136</strain>
    </source>
</reference>
<dbReference type="GO" id="GO:0005886">
    <property type="term" value="C:plasma membrane"/>
    <property type="evidence" value="ECO:0007669"/>
    <property type="project" value="UniProtKB-SubCell"/>
</dbReference>
<keyword evidence="5 6" id="KW-0472">Membrane</keyword>
<dbReference type="Proteomes" id="UP000515369">
    <property type="component" value="Chromosome"/>
</dbReference>
<evidence type="ECO:0000256" key="4">
    <source>
        <dbReference type="ARBA" id="ARBA00022989"/>
    </source>
</evidence>
<gene>
    <name evidence="8" type="ORF">H3H32_36520</name>
</gene>
<dbReference type="PROSITE" id="PS51257">
    <property type="entry name" value="PROKAR_LIPOPROTEIN"/>
    <property type="match status" value="1"/>
</dbReference>
<name>A0A7G5GWR4_9BACT</name>
<evidence type="ECO:0000313" key="9">
    <source>
        <dbReference type="Proteomes" id="UP000515369"/>
    </source>
</evidence>
<dbReference type="Pfam" id="PF02687">
    <property type="entry name" value="FtsX"/>
    <property type="match status" value="1"/>
</dbReference>
<evidence type="ECO:0000256" key="5">
    <source>
        <dbReference type="ARBA" id="ARBA00023136"/>
    </source>
</evidence>
<evidence type="ECO:0000256" key="3">
    <source>
        <dbReference type="ARBA" id="ARBA00022692"/>
    </source>
</evidence>
<dbReference type="PANTHER" id="PTHR30572:SF18">
    <property type="entry name" value="ABC-TYPE MACROLIDE FAMILY EXPORT SYSTEM PERMEASE COMPONENT 2"/>
    <property type="match status" value="1"/>
</dbReference>
<evidence type="ECO:0000256" key="1">
    <source>
        <dbReference type="ARBA" id="ARBA00004651"/>
    </source>
</evidence>
<feature type="domain" description="ABC3 transporter permease C-terminal" evidence="7">
    <location>
        <begin position="21"/>
        <end position="133"/>
    </location>
</feature>
<dbReference type="PANTHER" id="PTHR30572">
    <property type="entry name" value="MEMBRANE COMPONENT OF TRANSPORTER-RELATED"/>
    <property type="match status" value="1"/>
</dbReference>
<dbReference type="GO" id="GO:0022857">
    <property type="term" value="F:transmembrane transporter activity"/>
    <property type="evidence" value="ECO:0007669"/>
    <property type="project" value="TreeGrafter"/>
</dbReference>
<evidence type="ECO:0000256" key="6">
    <source>
        <dbReference type="SAM" id="Phobius"/>
    </source>
</evidence>
<keyword evidence="2" id="KW-1003">Cell membrane</keyword>
<dbReference type="InterPro" id="IPR050250">
    <property type="entry name" value="Macrolide_Exporter_MacB"/>
</dbReference>
<keyword evidence="4 6" id="KW-1133">Transmembrane helix</keyword>
<evidence type="ECO:0000256" key="2">
    <source>
        <dbReference type="ARBA" id="ARBA00022475"/>
    </source>
</evidence>
<accession>A0A7G5GWR4</accession>
<dbReference type="RefSeq" id="WP_182460593.1">
    <property type="nucleotide sequence ID" value="NZ_CP059732.1"/>
</dbReference>
<feature type="transmembrane region" description="Helical" evidence="6">
    <location>
        <begin position="62"/>
        <end position="84"/>
    </location>
</feature>
<feature type="transmembrane region" description="Helical" evidence="6">
    <location>
        <begin position="104"/>
        <end position="124"/>
    </location>
</feature>
<sequence>MSEEFGRMYEGENRMSGLFKSFSLLSILIACLGLFGLSSYLAERRTKEIGIRKVMGASLPQILRLLFTPFLNLLAVACVIALPLGWFMMYRWLEDFTYRVSIDAVIFVISIFLVLVLTVAVVSYETVRAAQANPLNSIRQE</sequence>
<evidence type="ECO:0000313" key="8">
    <source>
        <dbReference type="EMBL" id="QMW03306.1"/>
    </source>
</evidence>
<dbReference type="KEGG" id="sfol:H3H32_36520"/>
<protein>
    <submittedName>
        <fullName evidence="8">FtsX-like permease family protein</fullName>
    </submittedName>
</protein>
<dbReference type="EMBL" id="CP059732">
    <property type="protein sequence ID" value="QMW03306.1"/>
    <property type="molecule type" value="Genomic_DNA"/>
</dbReference>
<dbReference type="InterPro" id="IPR003838">
    <property type="entry name" value="ABC3_permease_C"/>
</dbReference>
<keyword evidence="9" id="KW-1185">Reference proteome</keyword>
<proteinExistence type="predicted"/>
<evidence type="ECO:0000259" key="7">
    <source>
        <dbReference type="Pfam" id="PF02687"/>
    </source>
</evidence>
<comment type="subcellular location">
    <subcellularLocation>
        <location evidence="1">Cell membrane</location>
        <topology evidence="1">Multi-pass membrane protein</topology>
    </subcellularLocation>
</comment>
<feature type="transmembrane region" description="Helical" evidence="6">
    <location>
        <begin position="22"/>
        <end position="42"/>
    </location>
</feature>